<proteinExistence type="predicted"/>
<gene>
    <name evidence="2" type="ORF">D9619_000242</name>
</gene>
<sequence>MTAKNNKGTSKAKHGQSTCKPTKRRANPIVLAHILEGLQVATDLQNSRYTSEPSSQSFTMAVFHNGNAIINCSFDPGQSRRFEDALLDCDVAAREREAADNGFPAISANANPRDIDARTSGPRSLSNVVPLQPAQHADGSAPQASPPFAMFGTSTTRTMFGTDPYFDVIPSSMTMAVPNPPEFPLSQYSNFVQQQFGSANPFAQGTIPGPAHSSNPDNALAQGQDFGMSTQFSQAPNAAIWSRLQHSYASAPSSGSRMSHDMHQYSLNATEANREVVSYAHPISSSRQSEQQRQQYSPQSQTGVGLSSHYSPPNVSGQIHHTIASSQMQTHNYCIPSDVPIQAHHQTLDDSWYRSGIVAQSEYGPSPSSYSSNSTGQLQMQAYDSSLNQVSHSDALLLAFNNSTMYAAEFASLGGSPFSTTRTSISPNNGVGPTEMLMQNISMPSPLLALSNMPNFGSSAPLLPFPIAMSSDDTLSDIHFNNFETSIHKRWS</sequence>
<dbReference type="EMBL" id="JAACJJ010000028">
    <property type="protein sequence ID" value="KAF5321619.1"/>
    <property type="molecule type" value="Genomic_DNA"/>
</dbReference>
<dbReference type="Proteomes" id="UP000567179">
    <property type="component" value="Unassembled WGS sequence"/>
</dbReference>
<evidence type="ECO:0000313" key="3">
    <source>
        <dbReference type="Proteomes" id="UP000567179"/>
    </source>
</evidence>
<comment type="caution">
    <text evidence="2">The sequence shown here is derived from an EMBL/GenBank/DDBJ whole genome shotgun (WGS) entry which is preliminary data.</text>
</comment>
<feature type="compositionally biased region" description="Polar residues" evidence="1">
    <location>
        <begin position="1"/>
        <end position="20"/>
    </location>
</feature>
<name>A0A8H5BE13_9AGAR</name>
<organism evidence="2 3">
    <name type="scientific">Psilocybe cf. subviscida</name>
    <dbReference type="NCBI Taxonomy" id="2480587"/>
    <lineage>
        <taxon>Eukaryota</taxon>
        <taxon>Fungi</taxon>
        <taxon>Dikarya</taxon>
        <taxon>Basidiomycota</taxon>
        <taxon>Agaricomycotina</taxon>
        <taxon>Agaricomycetes</taxon>
        <taxon>Agaricomycetidae</taxon>
        <taxon>Agaricales</taxon>
        <taxon>Agaricineae</taxon>
        <taxon>Strophariaceae</taxon>
        <taxon>Psilocybe</taxon>
    </lineage>
</organism>
<feature type="region of interest" description="Disordered" evidence="1">
    <location>
        <begin position="281"/>
        <end position="314"/>
    </location>
</feature>
<accession>A0A8H5BE13</accession>
<evidence type="ECO:0000256" key="1">
    <source>
        <dbReference type="SAM" id="MobiDB-lite"/>
    </source>
</evidence>
<feature type="region of interest" description="Disordered" evidence="1">
    <location>
        <begin position="104"/>
        <end position="128"/>
    </location>
</feature>
<keyword evidence="3" id="KW-1185">Reference proteome</keyword>
<reference evidence="2 3" key="1">
    <citation type="journal article" date="2020" name="ISME J.">
        <title>Uncovering the hidden diversity of litter-decomposition mechanisms in mushroom-forming fungi.</title>
        <authorList>
            <person name="Floudas D."/>
            <person name="Bentzer J."/>
            <person name="Ahren D."/>
            <person name="Johansson T."/>
            <person name="Persson P."/>
            <person name="Tunlid A."/>
        </authorList>
    </citation>
    <scope>NUCLEOTIDE SEQUENCE [LARGE SCALE GENOMIC DNA]</scope>
    <source>
        <strain evidence="2 3">CBS 101986</strain>
    </source>
</reference>
<feature type="region of interest" description="Disordered" evidence="1">
    <location>
        <begin position="202"/>
        <end position="223"/>
    </location>
</feature>
<feature type="region of interest" description="Disordered" evidence="1">
    <location>
        <begin position="1"/>
        <end position="23"/>
    </location>
</feature>
<feature type="compositionally biased region" description="Polar residues" evidence="1">
    <location>
        <begin position="302"/>
        <end position="314"/>
    </location>
</feature>
<dbReference type="AlphaFoldDB" id="A0A8H5BE13"/>
<feature type="compositionally biased region" description="Low complexity" evidence="1">
    <location>
        <begin position="284"/>
        <end position="301"/>
    </location>
</feature>
<evidence type="ECO:0000313" key="2">
    <source>
        <dbReference type="EMBL" id="KAF5321619.1"/>
    </source>
</evidence>
<protein>
    <submittedName>
        <fullName evidence="2">Uncharacterized protein</fullName>
    </submittedName>
</protein>